<sequence length="123" mass="13849">MKLRFMEWDLGGKIIFIATCLALASFFFNWLDIGIAAENGFLQGGVFFIVCYIYPFVKVVRGKRMNKIIAYGFALLAVVFTIMYVSSKTIEFFGETIRGAAAGPYLFMAACGLLTFGIFKRKY</sequence>
<dbReference type="RefSeq" id="WP_077570055.1">
    <property type="nucleotide sequence ID" value="NZ_CP016809.1"/>
</dbReference>
<evidence type="ECO:0000256" key="1">
    <source>
        <dbReference type="SAM" id="Phobius"/>
    </source>
</evidence>
<feature type="transmembrane region" description="Helical" evidence="1">
    <location>
        <begin position="69"/>
        <end position="87"/>
    </location>
</feature>
<dbReference type="KEGG" id="pib:BBD41_11870"/>
<keyword evidence="1" id="KW-1133">Transmembrane helix</keyword>
<reference evidence="3 4" key="2">
    <citation type="submission" date="2016-12" db="EMBL/GenBank/DDBJ databases">
        <title>Genome sequencing and description of Paenibacillus sp. nov. from high altitude lake in the Indian Trans- Himalayas.</title>
        <authorList>
            <person name="Kiran S."/>
            <person name="Swarnkar M.K."/>
            <person name="Rana A."/>
            <person name="Tewari R."/>
            <person name="Gulati A."/>
        </authorList>
    </citation>
    <scope>NUCLEOTIDE SEQUENCE [LARGE SCALE GENOMIC DNA]</scope>
    <source>
        <strain evidence="3 4">IHBB 9951</strain>
    </source>
</reference>
<dbReference type="EMBL" id="MRVI01000002">
    <property type="protein sequence ID" value="OOC59150.1"/>
    <property type="molecule type" value="Genomic_DNA"/>
</dbReference>
<feature type="transmembrane region" description="Helical" evidence="1">
    <location>
        <begin position="12"/>
        <end position="28"/>
    </location>
</feature>
<dbReference type="Proteomes" id="UP000189059">
    <property type="component" value="Unassembled WGS sequence"/>
</dbReference>
<evidence type="ECO:0000313" key="4">
    <source>
        <dbReference type="Proteomes" id="UP000189059"/>
    </source>
</evidence>
<feature type="transmembrane region" description="Helical" evidence="1">
    <location>
        <begin position="40"/>
        <end position="57"/>
    </location>
</feature>
<name>A0A1B2DZQ2_9BACL</name>
<keyword evidence="4" id="KW-1185">Reference proteome</keyword>
<keyword evidence="1" id="KW-0812">Transmembrane</keyword>
<evidence type="ECO:0000313" key="3">
    <source>
        <dbReference type="EMBL" id="OOC59150.1"/>
    </source>
</evidence>
<reference evidence="2" key="1">
    <citation type="submission" date="2016-08" db="EMBL/GenBank/DDBJ databases">
        <title>Complete Genome Seqeunce of Paenibacillus sp. nov. IHBB 9852 from high altitute lake of Indian trans-Himalayas.</title>
        <authorList>
            <person name="Kiran S."/>
            <person name="Swarnkar M.K."/>
            <person name="Rana A."/>
            <person name="Tewari R."/>
            <person name="Gulati A."/>
        </authorList>
    </citation>
    <scope>NUCLEOTIDE SEQUENCE [LARGE SCALE GENOMIC DNA]</scope>
    <source>
        <strain evidence="2">IHBB 9852</strain>
    </source>
</reference>
<dbReference type="OrthoDB" id="2740230at2"/>
<dbReference type="GeneID" id="48308938"/>
<feature type="transmembrane region" description="Helical" evidence="1">
    <location>
        <begin position="99"/>
        <end position="119"/>
    </location>
</feature>
<dbReference type="EMBL" id="CP016809">
    <property type="protein sequence ID" value="ANY73226.1"/>
    <property type="molecule type" value="Genomic_DNA"/>
</dbReference>
<keyword evidence="1" id="KW-0472">Membrane</keyword>
<dbReference type="AlphaFoldDB" id="A0A1B2DZQ2"/>
<proteinExistence type="predicted"/>
<organism evidence="2">
    <name type="scientific">Paenibacillus ihbetae</name>
    <dbReference type="NCBI Taxonomy" id="1870820"/>
    <lineage>
        <taxon>Bacteria</taxon>
        <taxon>Bacillati</taxon>
        <taxon>Bacillota</taxon>
        <taxon>Bacilli</taxon>
        <taxon>Bacillales</taxon>
        <taxon>Paenibacillaceae</taxon>
        <taxon>Paenibacillus</taxon>
    </lineage>
</organism>
<protein>
    <submittedName>
        <fullName evidence="2">Uncharacterized protein</fullName>
    </submittedName>
</protein>
<gene>
    <name evidence="3" type="ORF">BBD40_26305</name>
    <name evidence="2" type="ORF">BBD41_11870</name>
</gene>
<evidence type="ECO:0000313" key="2">
    <source>
        <dbReference type="EMBL" id="ANY73226.1"/>
    </source>
</evidence>
<accession>A0A1B2DZQ2</accession>